<dbReference type="EMBL" id="CP146275">
    <property type="protein sequence ID" value="WWT33812.1"/>
    <property type="molecule type" value="Genomic_DNA"/>
</dbReference>
<dbReference type="InterPro" id="IPR017946">
    <property type="entry name" value="PLC-like_Pdiesterase_TIM-brl"/>
</dbReference>
<feature type="domain" description="GP-PDE" evidence="1">
    <location>
        <begin position="15"/>
        <end position="272"/>
    </location>
</feature>
<dbReference type="PANTHER" id="PTHR46320:SF1">
    <property type="entry name" value="GLYCEROPHOSPHODIESTER PHOSPHODIESTERASE 1"/>
    <property type="match status" value="1"/>
</dbReference>
<dbReference type="PANTHER" id="PTHR46320">
    <property type="entry name" value="GLYCEROPHOSPHODIESTER PHOSPHODIESTERASE 1"/>
    <property type="match status" value="1"/>
</dbReference>
<dbReference type="InterPro" id="IPR030395">
    <property type="entry name" value="GP_PDE_dom"/>
</dbReference>
<keyword evidence="3" id="KW-1185">Reference proteome</keyword>
<dbReference type="CDD" id="cd08566">
    <property type="entry name" value="GDPD_AtGDE_like"/>
    <property type="match status" value="1"/>
</dbReference>
<dbReference type="PROSITE" id="PS51704">
    <property type="entry name" value="GP_PDE"/>
    <property type="match status" value="1"/>
</dbReference>
<organism evidence="2 3">
    <name type="scientific">Pelagibacterium nitratireducens</name>
    <dbReference type="NCBI Taxonomy" id="1046114"/>
    <lineage>
        <taxon>Bacteria</taxon>
        <taxon>Pseudomonadati</taxon>
        <taxon>Pseudomonadota</taxon>
        <taxon>Alphaproteobacteria</taxon>
        <taxon>Hyphomicrobiales</taxon>
        <taxon>Devosiaceae</taxon>
        <taxon>Pelagibacterium</taxon>
    </lineage>
</organism>
<accession>A0ABZ2I1Y2</accession>
<dbReference type="SUPFAM" id="SSF51695">
    <property type="entry name" value="PLC-like phosphodiesterases"/>
    <property type="match status" value="1"/>
</dbReference>
<dbReference type="Proteomes" id="UP001369958">
    <property type="component" value="Chromosome"/>
</dbReference>
<sequence length="276" mass="29843">MSDYVDFISGSDRDCAIVAHRGAWHGAPENSIPAIEAAIENGYEIVEIDVRRSADGQLFLLHDDTLERMAGIARMPEEFTLAELGAITLRNADGGTGAAMTAYTVPSLAQVFETTRGRIFIDLDLKDLSLFEDAAALARQMGVSRQVDLKADVDTEAEMRWVRAHIEGSDVPFMAKARFLNGQGDESARNVIASGAFMCEAKFSDLTALAEQAERLNSAGIPVWVNTLDPVNSAGFRDSEALRHPDGIWGKLIAAGVSIIQTDEPKALQAYLRGAS</sequence>
<dbReference type="Pfam" id="PF03009">
    <property type="entry name" value="GDPD"/>
    <property type="match status" value="1"/>
</dbReference>
<dbReference type="Gene3D" id="3.20.20.190">
    <property type="entry name" value="Phosphatidylinositol (PI) phosphodiesterase"/>
    <property type="match status" value="1"/>
</dbReference>
<dbReference type="InterPro" id="IPR032160">
    <property type="entry name" value="DUF4996"/>
</dbReference>
<protein>
    <submittedName>
        <fullName evidence="2">Glycerophosphodiester phosphodiesterase family protein</fullName>
    </submittedName>
</protein>
<proteinExistence type="predicted"/>
<name>A0ABZ2I1Y2_9HYPH</name>
<dbReference type="RefSeq" id="WP_338609528.1">
    <property type="nucleotide sequence ID" value="NZ_CP146275.1"/>
</dbReference>
<evidence type="ECO:0000313" key="2">
    <source>
        <dbReference type="EMBL" id="WWT33812.1"/>
    </source>
</evidence>
<gene>
    <name evidence="2" type="ORF">V6617_04965</name>
</gene>
<reference evidence="2 3" key="1">
    <citation type="submission" date="2024-02" db="EMBL/GenBank/DDBJ databases">
        <title>Complete genome sequence of Pelagibacterium nitratireducens ZH15.</title>
        <authorList>
            <person name="Zhao L.H."/>
        </authorList>
    </citation>
    <scope>NUCLEOTIDE SEQUENCE [LARGE SCALE GENOMIC DNA]</scope>
    <source>
        <strain evidence="2 3">ZH15</strain>
    </source>
</reference>
<evidence type="ECO:0000259" key="1">
    <source>
        <dbReference type="PROSITE" id="PS51704"/>
    </source>
</evidence>
<dbReference type="Pfam" id="PF16387">
    <property type="entry name" value="DUF4996"/>
    <property type="match status" value="1"/>
</dbReference>
<evidence type="ECO:0000313" key="3">
    <source>
        <dbReference type="Proteomes" id="UP001369958"/>
    </source>
</evidence>